<evidence type="ECO:0000259" key="2">
    <source>
        <dbReference type="Pfam" id="PF04195"/>
    </source>
</evidence>
<name>A0AAD8SQY6_LOLMU</name>
<evidence type="ECO:0000256" key="1">
    <source>
        <dbReference type="SAM" id="Phobius"/>
    </source>
</evidence>
<gene>
    <name evidence="3" type="ORF">QYE76_050946</name>
</gene>
<dbReference type="Pfam" id="PF04195">
    <property type="entry name" value="Transposase_28"/>
    <property type="match status" value="1"/>
</dbReference>
<dbReference type="AlphaFoldDB" id="A0AAD8SQY6"/>
<sequence length="266" mass="30218">MVDLAGGSPMNLRNRTRLRRLLPLRQHGGSHIHGTLASAARLVVEFFLAVFFLVFLLFNHGRDGSPQQIVRTRAPGNEQVPQPEPGERVVFGAHFERGLGLPASAFFWHFLDYFGLQLHHLPANAIVTLSCYVAFMEGYAGLWPDVDFWSRMLFIKAHTTDGHLRACSAASLYSRPSTPFPKIPTVDSVNKWQTTFFYVKNENPGFDWVNLPEFTPEPPTAKLNWGYNYRPADAEAEVNMLRKLLREYVADEQLCTTDLLCCYISR</sequence>
<dbReference type="PANTHER" id="PTHR33026:SF7">
    <property type="entry name" value="OS03G0100275 PROTEIN"/>
    <property type="match status" value="1"/>
</dbReference>
<accession>A0AAD8SQY6</accession>
<keyword evidence="1" id="KW-0472">Membrane</keyword>
<keyword evidence="4" id="KW-1185">Reference proteome</keyword>
<evidence type="ECO:0000313" key="4">
    <source>
        <dbReference type="Proteomes" id="UP001231189"/>
    </source>
</evidence>
<dbReference type="Proteomes" id="UP001231189">
    <property type="component" value="Unassembled WGS sequence"/>
</dbReference>
<organism evidence="3 4">
    <name type="scientific">Lolium multiflorum</name>
    <name type="common">Italian ryegrass</name>
    <name type="synonym">Lolium perenne subsp. multiflorum</name>
    <dbReference type="NCBI Taxonomy" id="4521"/>
    <lineage>
        <taxon>Eukaryota</taxon>
        <taxon>Viridiplantae</taxon>
        <taxon>Streptophyta</taxon>
        <taxon>Embryophyta</taxon>
        <taxon>Tracheophyta</taxon>
        <taxon>Spermatophyta</taxon>
        <taxon>Magnoliopsida</taxon>
        <taxon>Liliopsida</taxon>
        <taxon>Poales</taxon>
        <taxon>Poaceae</taxon>
        <taxon>BOP clade</taxon>
        <taxon>Pooideae</taxon>
        <taxon>Poodae</taxon>
        <taxon>Poeae</taxon>
        <taxon>Poeae Chloroplast Group 2 (Poeae type)</taxon>
        <taxon>Loliodinae</taxon>
        <taxon>Loliinae</taxon>
        <taxon>Lolium</taxon>
    </lineage>
</organism>
<keyword evidence="1" id="KW-0812">Transmembrane</keyword>
<proteinExistence type="predicted"/>
<dbReference type="PANTHER" id="PTHR33026">
    <property type="entry name" value="OS06G0360600 PROTEIN"/>
    <property type="match status" value="1"/>
</dbReference>
<dbReference type="EMBL" id="JAUUTY010000003">
    <property type="protein sequence ID" value="KAK1662787.1"/>
    <property type="molecule type" value="Genomic_DNA"/>
</dbReference>
<feature type="transmembrane region" description="Helical" evidence="1">
    <location>
        <begin position="39"/>
        <end position="58"/>
    </location>
</feature>
<protein>
    <recommendedName>
        <fullName evidence="2">Transposase (putative) gypsy type domain-containing protein</fullName>
    </recommendedName>
</protein>
<dbReference type="InterPro" id="IPR007321">
    <property type="entry name" value="Transposase_28"/>
</dbReference>
<comment type="caution">
    <text evidence="3">The sequence shown here is derived from an EMBL/GenBank/DDBJ whole genome shotgun (WGS) entry which is preliminary data.</text>
</comment>
<feature type="domain" description="Transposase (putative) gypsy type" evidence="2">
    <location>
        <begin position="89"/>
        <end position="154"/>
    </location>
</feature>
<evidence type="ECO:0000313" key="3">
    <source>
        <dbReference type="EMBL" id="KAK1662787.1"/>
    </source>
</evidence>
<keyword evidence="1" id="KW-1133">Transmembrane helix</keyword>
<reference evidence="3" key="1">
    <citation type="submission" date="2023-07" db="EMBL/GenBank/DDBJ databases">
        <title>A chromosome-level genome assembly of Lolium multiflorum.</title>
        <authorList>
            <person name="Chen Y."/>
            <person name="Copetti D."/>
            <person name="Kolliker R."/>
            <person name="Studer B."/>
        </authorList>
    </citation>
    <scope>NUCLEOTIDE SEQUENCE</scope>
    <source>
        <strain evidence="3">02402/16</strain>
        <tissue evidence="3">Leaf</tissue>
    </source>
</reference>